<dbReference type="InterPro" id="IPR001173">
    <property type="entry name" value="Glyco_trans_2-like"/>
</dbReference>
<accession>A0ABY3AVM9</accession>
<gene>
    <name evidence="2" type="ORF">C7Y44_03855</name>
</gene>
<dbReference type="CDD" id="cd04186">
    <property type="entry name" value="GT_2_like_c"/>
    <property type="match status" value="1"/>
</dbReference>
<protein>
    <submittedName>
        <fullName evidence="2">Glycosyltransferase</fullName>
    </submittedName>
</protein>
<dbReference type="Gene3D" id="3.90.550.10">
    <property type="entry name" value="Spore Coat Polysaccharide Biosynthesis Protein SpsA, Chain A"/>
    <property type="match status" value="1"/>
</dbReference>
<reference evidence="2 3" key="1">
    <citation type="submission" date="2018-03" db="EMBL/GenBank/DDBJ databases">
        <title>Aerobic endospore-forming bacteria genome sequencing and assembly.</title>
        <authorList>
            <person name="Cavalcante D.A."/>
            <person name="Driks A."/>
            <person name="Putonti C."/>
            <person name="De-Souza M.T."/>
        </authorList>
    </citation>
    <scope>NUCLEOTIDE SEQUENCE [LARGE SCALE GENOMIC DNA]</scope>
    <source>
        <strain evidence="2 3">SDF0028</strain>
    </source>
</reference>
<dbReference type="SUPFAM" id="SSF53448">
    <property type="entry name" value="Nucleotide-diphospho-sugar transferases"/>
    <property type="match status" value="2"/>
</dbReference>
<feature type="domain" description="Glycosyltransferase 2-like" evidence="1">
    <location>
        <begin position="11"/>
        <end position="177"/>
    </location>
</feature>
<keyword evidence="3" id="KW-1185">Reference proteome</keyword>
<dbReference type="InterPro" id="IPR029044">
    <property type="entry name" value="Nucleotide-diphossugar_trans"/>
</dbReference>
<comment type="caution">
    <text evidence="2">The sequence shown here is derived from an EMBL/GenBank/DDBJ whole genome shotgun (WGS) entry which is preliminary data.</text>
</comment>
<dbReference type="EMBL" id="SADY01000001">
    <property type="protein sequence ID" value="TQR46796.1"/>
    <property type="molecule type" value="Genomic_DNA"/>
</dbReference>
<dbReference type="Proteomes" id="UP000316208">
    <property type="component" value="Unassembled WGS sequence"/>
</dbReference>
<dbReference type="PANTHER" id="PTHR43179">
    <property type="entry name" value="RHAMNOSYLTRANSFERASE WBBL"/>
    <property type="match status" value="1"/>
</dbReference>
<evidence type="ECO:0000313" key="3">
    <source>
        <dbReference type="Proteomes" id="UP000316208"/>
    </source>
</evidence>
<evidence type="ECO:0000259" key="1">
    <source>
        <dbReference type="Pfam" id="PF00535"/>
    </source>
</evidence>
<sequence length="427" mass="48533">MRSEGIVLKVSIVILTLNQFAHTIRCLESIRKYTTEPYELIVVDNGSTDLTLPYLRLQSDVILIENAVNAGFSKGCNQGAALATGDHILYLNNDTIVTPNWLTNMLRVLHSSEDVGMVGPFTNYSSAHQQIPVTYTDLWDLNNFAREHEHKFAGTVTEVRRLVGFCMLMKRSVVEEVGGFDERYGLGNYEDDDLCLRTANAGYRMLIANDSFIHHVGHVTTNQLEQSSLMILLHTNREQARRKWGADIFDLLYKAESTITFCIRWRARTEPLQACIASIHEVANEIIICNCTGEQREDVELETSVPIRWIDATEDMDAGEAYIIQQGSEQATQDYIFLIDASEYLPAPERRQLRALKRSLNPEVNAVWMVGEAKREGLHETRAERLRLIRRNVQVPNLNGISLTDYDAKQRDTSQHIKSEIRVASFV</sequence>
<dbReference type="Pfam" id="PF00535">
    <property type="entry name" value="Glycos_transf_2"/>
    <property type="match status" value="1"/>
</dbReference>
<organism evidence="2 3">
    <name type="scientific">Paenibacillus popilliae</name>
    <name type="common">Bacillus popilliae</name>
    <dbReference type="NCBI Taxonomy" id="78057"/>
    <lineage>
        <taxon>Bacteria</taxon>
        <taxon>Bacillati</taxon>
        <taxon>Bacillota</taxon>
        <taxon>Bacilli</taxon>
        <taxon>Bacillales</taxon>
        <taxon>Paenibacillaceae</taxon>
        <taxon>Paenibacillus</taxon>
    </lineage>
</organism>
<dbReference type="PANTHER" id="PTHR43179:SF7">
    <property type="entry name" value="RHAMNOSYLTRANSFERASE WBBL"/>
    <property type="match status" value="1"/>
</dbReference>
<proteinExistence type="predicted"/>
<evidence type="ECO:0000313" key="2">
    <source>
        <dbReference type="EMBL" id="TQR46796.1"/>
    </source>
</evidence>
<name>A0ABY3AVM9_PAEPP</name>